<evidence type="ECO:0000256" key="1">
    <source>
        <dbReference type="SAM" id="SignalP"/>
    </source>
</evidence>
<dbReference type="RefSeq" id="WP_091541551.1">
    <property type="nucleotide sequence ID" value="NZ_FONY01000007.1"/>
</dbReference>
<feature type="signal peptide" evidence="1">
    <location>
        <begin position="1"/>
        <end position="27"/>
    </location>
</feature>
<reference evidence="2 3" key="1">
    <citation type="submission" date="2016-10" db="EMBL/GenBank/DDBJ databases">
        <authorList>
            <person name="de Groot N.N."/>
        </authorList>
    </citation>
    <scope>NUCLEOTIDE SEQUENCE [LARGE SCALE GENOMIC DNA]</scope>
    <source>
        <strain>GEY</strain>
        <strain evidence="3">DSM 9560</strain>
    </source>
</reference>
<proteinExistence type="predicted"/>
<keyword evidence="1" id="KW-0732">Signal</keyword>
<gene>
    <name evidence="2" type="ORF">SAMN04488541_1007102</name>
</gene>
<dbReference type="STRING" id="1003.SAMN04488541_1007102"/>
<dbReference type="EMBL" id="FONY01000007">
    <property type="protein sequence ID" value="SFE82169.1"/>
    <property type="molecule type" value="Genomic_DNA"/>
</dbReference>
<dbReference type="AlphaFoldDB" id="A0A1I2DP02"/>
<accession>A0A1I2DP02</accession>
<evidence type="ECO:0000313" key="3">
    <source>
        <dbReference type="Proteomes" id="UP000199513"/>
    </source>
</evidence>
<keyword evidence="3" id="KW-1185">Reference proteome</keyword>
<protein>
    <submittedName>
        <fullName evidence="2">Uncharacterized protein</fullName>
    </submittedName>
</protein>
<name>A0A1I2DP02_9BACT</name>
<evidence type="ECO:0000313" key="2">
    <source>
        <dbReference type="EMBL" id="SFE82169.1"/>
    </source>
</evidence>
<feature type="chain" id="PRO_5011767309" evidence="1">
    <location>
        <begin position="28"/>
        <end position="1237"/>
    </location>
</feature>
<organism evidence="2 3">
    <name type="scientific">Thermoflexibacter ruber</name>
    <dbReference type="NCBI Taxonomy" id="1003"/>
    <lineage>
        <taxon>Bacteria</taxon>
        <taxon>Pseudomonadati</taxon>
        <taxon>Bacteroidota</taxon>
        <taxon>Cytophagia</taxon>
        <taxon>Cytophagales</taxon>
        <taxon>Thermoflexibacteraceae</taxon>
        <taxon>Thermoflexibacter</taxon>
    </lineage>
</organism>
<dbReference type="Proteomes" id="UP000199513">
    <property type="component" value="Unassembled WGS sequence"/>
</dbReference>
<sequence>MNKNFMKSSVKALAVALSAAAILSSCSKDQFTERDALNLELQRLRAQRTIDSIKTAQDRLDRNALLRYQRALDSLDRENAGGRVFYTVNVVSATASAVSNGRVEEAEGVTGASVTTSQYGQTRTVQTTNGIATFELRSGEATVAITAPNHTSADYTVNLTGPFSGGQTSLVGSGNTVVQAPKNGTTVYVGNVIPLFEISTDGAKMARIRGRAFIETDLTNDVEELANTQNAAIQAAGAVDNIFVTAGINTQGTFFNRYLAKQGAFGTAGANLGGTSTTAGLGAITKIFYGPATPATGSGAAGAPVTRVAVGATGDYTLLVPATVSGLPINMKSDEIVANRTYFRAGGLLTTQRHLYGPNVTADAVPVNASVPTVSFQAFTTPAVVTVSYQPQVIGSSFATGLRTGGGGFYAVAPTVTLSGTGGTGLAGSIGATGTVGDAFADTPAGTTVVGKTITAVNVTAGGSGYTAVSGANNDGVASFTRNDVVGVGSGFRVAGSTGSQISNFIQVTDGGFGFRYPDPVTFDVTAIGTTAGTINGFGTTTTVTSGFTGALPVVSFGSILPPATTPVAVVIPEPSIGTITAITVTDQGSGLSSIPQPVFTYGNPGSIPSQDAVTNNLFEKNGSGGIQFNFDATGGPAYVFPPSWGTAGTDYTVSATSIILTPATQAAAAGQRSTLGSGYVFVPTAVAAAQGNGSFPSITPASFTLTLNTSANANNSNTPPGSIARIEITNGGVYSGITGYGGNGAAADVIPFPLTGVGGNIDGISLRIVVATVPPGSSRTTNSLAALSFAGGSGLALDNYVITTPTPTVGTTNIFSAATAFGYPSNTTLVTSTLLNPNSPITVDLGTNLLGGSPWIVVFDPPAGGGVQAWGIPFINLVNGVSTIAGVRIINAGAGYAASTTAVPMTLMPNPFRRTGAAVGNSAIALADFGPANATNWFTLGTDITNVLPVQAGKDLRNALSNALSIGFELPAQSAFLQFTVTNGGSGYAQTPSVAIADGGLTFNEIAGLLSTPNSTLVGPVSMSNGSVTRVGNNFTGAQANQGRITLPATPQFVSAPAVFVSDALSTSLTNAFAAGLGSAAPVDGTRISIGANGAVTGISLGANFVNGTSAESAGWNAVSYHQPPLVTISAPATGTQATAVIDPAPVGIRIESGAPNLGKIQAIRITNGGSGYGRGNLYQRFFTSGPSGQDYVIVGSNGSGTATQTGANSPGSAFDVVTGVTYVRDIHYGTGRLLD</sequence>
<dbReference type="PROSITE" id="PS51257">
    <property type="entry name" value="PROKAR_LIPOPROTEIN"/>
    <property type="match status" value="1"/>
</dbReference>